<dbReference type="InterPro" id="IPR049899">
    <property type="entry name" value="Znf_C2HC_C3H"/>
</dbReference>
<gene>
    <name evidence="7" type="ORF">JKF63_00649</name>
</gene>
<keyword evidence="3" id="KW-0862">Zinc</keyword>
<organism evidence="7 8">
    <name type="scientific">Porcisia hertigi</name>
    <dbReference type="NCBI Taxonomy" id="2761500"/>
    <lineage>
        <taxon>Eukaryota</taxon>
        <taxon>Discoba</taxon>
        <taxon>Euglenozoa</taxon>
        <taxon>Kinetoplastea</taxon>
        <taxon>Metakinetoplastina</taxon>
        <taxon>Trypanosomatida</taxon>
        <taxon>Trypanosomatidae</taxon>
        <taxon>Leishmaniinae</taxon>
        <taxon>Porcisia</taxon>
    </lineage>
</organism>
<evidence type="ECO:0000259" key="6">
    <source>
        <dbReference type="PROSITE" id="PS52027"/>
    </source>
</evidence>
<dbReference type="GeneID" id="94286777"/>
<feature type="compositionally biased region" description="Low complexity" evidence="5">
    <location>
        <begin position="321"/>
        <end position="334"/>
    </location>
</feature>
<dbReference type="KEGG" id="phet:94286777"/>
<evidence type="ECO:0000256" key="1">
    <source>
        <dbReference type="ARBA" id="ARBA00022723"/>
    </source>
</evidence>
<keyword evidence="1" id="KW-0479">Metal-binding</keyword>
<protein>
    <recommendedName>
        <fullName evidence="6">C2HC/C3H-type domain-containing protein</fullName>
    </recommendedName>
</protein>
<evidence type="ECO:0000256" key="5">
    <source>
        <dbReference type="SAM" id="MobiDB-lite"/>
    </source>
</evidence>
<evidence type="ECO:0000256" key="2">
    <source>
        <dbReference type="ARBA" id="ARBA00022771"/>
    </source>
</evidence>
<name>A0A836HDH3_9TRYP</name>
<evidence type="ECO:0000313" key="8">
    <source>
        <dbReference type="Proteomes" id="UP000674318"/>
    </source>
</evidence>
<reference evidence="7 8" key="1">
    <citation type="submission" date="2021-02" db="EMBL/GenBank/DDBJ databases">
        <title>Porcisia hertigi Genome sequencing and assembly.</title>
        <authorList>
            <person name="Almutairi H."/>
            <person name="Gatherer D."/>
        </authorList>
    </citation>
    <scope>NUCLEOTIDE SEQUENCE [LARGE SCALE GENOMIC DNA]</scope>
    <source>
        <strain evidence="7 8">C119</strain>
    </source>
</reference>
<proteinExistence type="predicted"/>
<evidence type="ECO:0000313" key="7">
    <source>
        <dbReference type="EMBL" id="KAG5490529.1"/>
    </source>
</evidence>
<feature type="domain" description="C2HC/C3H-type" evidence="6">
    <location>
        <begin position="270"/>
        <end position="299"/>
    </location>
</feature>
<dbReference type="EMBL" id="JAFJZO010000036">
    <property type="protein sequence ID" value="KAG5490529.1"/>
    <property type="molecule type" value="Genomic_DNA"/>
</dbReference>
<dbReference type="RefSeq" id="XP_067752857.1">
    <property type="nucleotide sequence ID" value="XM_067896700.1"/>
</dbReference>
<dbReference type="AlphaFoldDB" id="A0A836HDH3"/>
<accession>A0A836HDH3</accession>
<sequence length="346" mass="36813">MTATRDRGRAHSDAGFDGPTLLSEQTALLLDSSPAEINFIYFLKLRLSAQQRSTAQRNYWRRVHQKETDVVKPNMTGGQIRGGVVASTAQTSTAVDDSGILEASVSGAETFPYHGGGAGRNWHISGSAESTFASAHDALRAGSEYLNTPLGGPSSRETLTLETPQGFAPHLTAHQRSFEVTPSAVSNRRCTPTPEATEFAFLSAGESSDGGVGHRRIAFGPPPREDVHLRLLSTTSSYNATAAAAIDERPAMACGKPQVPMGVDEMKDVVLVPCPHCGRTFAPSRLERHAIACERHKGTVQKMSEVRNTKGLSGLKRSGRTAAAPTATDTANTASFPPAGFQRLSS</sequence>
<keyword evidence="2 4" id="KW-0863">Zinc-finger</keyword>
<dbReference type="GO" id="GO:0008270">
    <property type="term" value="F:zinc ion binding"/>
    <property type="evidence" value="ECO:0007669"/>
    <property type="project" value="UniProtKB-KW"/>
</dbReference>
<dbReference type="Gene3D" id="3.30.160.60">
    <property type="entry name" value="Classic Zinc Finger"/>
    <property type="match status" value="1"/>
</dbReference>
<dbReference type="OrthoDB" id="10255185at2759"/>
<dbReference type="Proteomes" id="UP000674318">
    <property type="component" value="Unassembled WGS sequence"/>
</dbReference>
<evidence type="ECO:0000256" key="3">
    <source>
        <dbReference type="ARBA" id="ARBA00022833"/>
    </source>
</evidence>
<dbReference type="Pfam" id="PF13913">
    <property type="entry name" value="zf-C2HC_2"/>
    <property type="match status" value="1"/>
</dbReference>
<dbReference type="PROSITE" id="PS52027">
    <property type="entry name" value="ZF_C2HC_C3H"/>
    <property type="match status" value="1"/>
</dbReference>
<comment type="caution">
    <text evidence="7">The sequence shown here is derived from an EMBL/GenBank/DDBJ whole genome shotgun (WGS) entry which is preliminary data.</text>
</comment>
<feature type="region of interest" description="Disordered" evidence="5">
    <location>
        <begin position="310"/>
        <end position="346"/>
    </location>
</feature>
<evidence type="ECO:0000256" key="4">
    <source>
        <dbReference type="PROSITE-ProRule" id="PRU01371"/>
    </source>
</evidence>
<keyword evidence="8" id="KW-1185">Reference proteome</keyword>